<gene>
    <name evidence="2" type="primary">ORF1</name>
</gene>
<dbReference type="EMBL" id="AY376454">
    <property type="protein sequence ID" value="AAR32114.1"/>
    <property type="molecule type" value="Genomic_RNA"/>
</dbReference>
<proteinExistence type="predicted"/>
<feature type="region of interest" description="Disordered" evidence="1">
    <location>
        <begin position="106"/>
        <end position="151"/>
    </location>
</feature>
<reference evidence="2" key="1">
    <citation type="submission" date="2003-08" db="EMBL/GenBank/DDBJ databases">
        <title>Genetic diversity in moderately severe, severe and very severe isolates of Subterranean clover mottle virus in Western Australia shows the ORF1 gene product, P1, could be a pathogenicity determinant.</title>
        <authorList>
            <person name="Fosu-Nyarko J."/>
            <person name="Jones R.A.C."/>
            <person name="Dwyer G.I."/>
            <person name="Jones M.G.K."/>
        </authorList>
    </citation>
    <scope>NUCLEOTIDE SEQUENCE</scope>
    <source>
        <strain evidence="2">PFL</strain>
    </source>
</reference>
<feature type="compositionally biased region" description="Acidic residues" evidence="1">
    <location>
        <begin position="107"/>
        <end position="117"/>
    </location>
</feature>
<name>Q5YL93_9VIRU</name>
<protein>
    <submittedName>
        <fullName evidence="2">p1</fullName>
    </submittedName>
</protein>
<evidence type="ECO:0000256" key="1">
    <source>
        <dbReference type="SAM" id="MobiDB-lite"/>
    </source>
</evidence>
<sequence>MPSVSIEVYSRERPTLLLLTHRFWPSSETIPRDYEYDQTVTLYGRFNNEEETIILCISRCNTCDFWCVLGDSNLPGIEIWDSALSCFANAEDCTLSGQCSACRNPPVEEDADSDSSEEYQSLGNRTVIRDSGPEGYWSESSDDEDHTRAAYSPCDYEGNLVRLFQLQSIQPLQEGDDQE</sequence>
<evidence type="ECO:0000313" key="2">
    <source>
        <dbReference type="EMBL" id="AAR32114.1"/>
    </source>
</evidence>
<accession>Q5YL93</accession>
<organism evidence="2">
    <name type="scientific">Subterranean clover mottle virus</name>
    <dbReference type="NCBI Taxonomy" id="12472"/>
    <lineage>
        <taxon>Viruses</taxon>
        <taxon>Riboviria</taxon>
        <taxon>Orthornavirae</taxon>
        <taxon>Pisuviricota</taxon>
        <taxon>Pisoniviricetes</taxon>
        <taxon>Sobelivirales</taxon>
        <taxon>Solemoviridae</taxon>
        <taxon>Sobemovirus</taxon>
        <taxon>Sobemovirus SCMOV</taxon>
    </lineage>
</organism>